<dbReference type="Proteomes" id="UP000095209">
    <property type="component" value="Unassembled WGS sequence"/>
</dbReference>
<proteinExistence type="predicted"/>
<reference evidence="1 2" key="1">
    <citation type="submission" date="2016-08" db="EMBL/GenBank/DDBJ databases">
        <title>Genome of Bacillus solimangrovi GH2-4.</title>
        <authorList>
            <person name="Lim S."/>
            <person name="Kim B.-C."/>
        </authorList>
    </citation>
    <scope>NUCLEOTIDE SEQUENCE [LARGE SCALE GENOMIC DNA]</scope>
    <source>
        <strain evidence="1 2">GH2-4</strain>
    </source>
</reference>
<sequence length="71" mass="8894">MYYCSEKLKDPKKEKLKNFRHTDKYFSYDKECSHVKKEDRRHYRSKCKQLMREGKYDKLTKHVKTSGWLTW</sequence>
<evidence type="ECO:0000313" key="2">
    <source>
        <dbReference type="Proteomes" id="UP000095209"/>
    </source>
</evidence>
<keyword evidence="2" id="KW-1185">Reference proteome</keyword>
<accession>A0A1E5LJI0</accession>
<evidence type="ECO:0000313" key="1">
    <source>
        <dbReference type="EMBL" id="OEH94252.1"/>
    </source>
</evidence>
<dbReference type="STRING" id="1305675.BFG57_08935"/>
<organism evidence="1 2">
    <name type="scientific">Bacillus solimangrovi</name>
    <dbReference type="NCBI Taxonomy" id="1305675"/>
    <lineage>
        <taxon>Bacteria</taxon>
        <taxon>Bacillati</taxon>
        <taxon>Bacillota</taxon>
        <taxon>Bacilli</taxon>
        <taxon>Bacillales</taxon>
        <taxon>Bacillaceae</taxon>
        <taxon>Bacillus</taxon>
    </lineage>
</organism>
<name>A0A1E5LJI0_9BACI</name>
<protein>
    <submittedName>
        <fullName evidence="1">Uncharacterized protein</fullName>
    </submittedName>
</protein>
<comment type="caution">
    <text evidence="1">The sequence shown here is derived from an EMBL/GenBank/DDBJ whole genome shotgun (WGS) entry which is preliminary data.</text>
</comment>
<dbReference type="EMBL" id="MJEH01000004">
    <property type="protein sequence ID" value="OEH94252.1"/>
    <property type="molecule type" value="Genomic_DNA"/>
</dbReference>
<gene>
    <name evidence="1" type="ORF">BFG57_08935</name>
</gene>
<dbReference type="AlphaFoldDB" id="A0A1E5LJI0"/>